<accession>A0A444MT05</accession>
<dbReference type="Gene3D" id="3.40.430.10">
    <property type="entry name" value="Dihydrofolate Reductase, subunit A"/>
    <property type="match status" value="1"/>
</dbReference>
<gene>
    <name evidence="2" type="ORF">EPL05_05015</name>
</gene>
<dbReference type="Pfam" id="PF01872">
    <property type="entry name" value="RibD_C"/>
    <property type="match status" value="1"/>
</dbReference>
<dbReference type="EMBL" id="SBIW01000002">
    <property type="protein sequence ID" value="RWY55738.1"/>
    <property type="molecule type" value="Genomic_DNA"/>
</dbReference>
<sequence length="188" mass="21226">MRKIKFQMQVTLDGYVAGPEGEMDWMTWNWDDELKEYVTAITEPVDLIILGRVLAEGFIPVWEQRLSEFGPEDGAEKMVNTPKVVFTKSMTENLWENTTLATGDISAEVSKFKNQPGGDIMVYGGARLASAMIKNNLIDEYHIFVNPVVIGKGMTIYNDLKDRLNLKLVETRSFPCGINVLVYNPAEK</sequence>
<dbReference type="Proteomes" id="UP000286701">
    <property type="component" value="Unassembled WGS sequence"/>
</dbReference>
<name>A0A444MT05_9SPHI</name>
<protein>
    <submittedName>
        <fullName evidence="2">Dihydrofolate reductase</fullName>
    </submittedName>
</protein>
<dbReference type="PANTHER" id="PTHR38011:SF11">
    <property type="entry name" value="2,5-DIAMINO-6-RIBOSYLAMINO-4(3H)-PYRIMIDINONE 5'-PHOSPHATE REDUCTASE"/>
    <property type="match status" value="1"/>
</dbReference>
<dbReference type="InterPro" id="IPR002734">
    <property type="entry name" value="RibDG_C"/>
</dbReference>
<dbReference type="OrthoDB" id="195113at2"/>
<dbReference type="PANTHER" id="PTHR38011">
    <property type="entry name" value="DIHYDROFOLATE REDUCTASE FAMILY PROTEIN (AFU_ORTHOLOGUE AFUA_8G06820)"/>
    <property type="match status" value="1"/>
</dbReference>
<evidence type="ECO:0000259" key="1">
    <source>
        <dbReference type="Pfam" id="PF01872"/>
    </source>
</evidence>
<organism evidence="2 3">
    <name type="scientific">Mucilaginibacter gilvus</name>
    <dbReference type="NCBI Taxonomy" id="2305909"/>
    <lineage>
        <taxon>Bacteria</taxon>
        <taxon>Pseudomonadati</taxon>
        <taxon>Bacteroidota</taxon>
        <taxon>Sphingobacteriia</taxon>
        <taxon>Sphingobacteriales</taxon>
        <taxon>Sphingobacteriaceae</taxon>
        <taxon>Mucilaginibacter</taxon>
    </lineage>
</organism>
<reference evidence="2 3" key="1">
    <citation type="submission" date="2019-01" db="EMBL/GenBank/DDBJ databases">
        <title>Mucilaginibacter antarcticum sp. nov., isolated from antarctic soil.</title>
        <authorList>
            <person name="Yan Y.-Q."/>
            <person name="Du Z.-J."/>
        </authorList>
    </citation>
    <scope>NUCLEOTIDE SEQUENCE [LARGE SCALE GENOMIC DNA]</scope>
    <source>
        <strain evidence="2 3">F01003</strain>
    </source>
</reference>
<dbReference type="RefSeq" id="WP_128532706.1">
    <property type="nucleotide sequence ID" value="NZ_SBIW01000002.1"/>
</dbReference>
<dbReference type="GO" id="GO:0009231">
    <property type="term" value="P:riboflavin biosynthetic process"/>
    <property type="evidence" value="ECO:0007669"/>
    <property type="project" value="InterPro"/>
</dbReference>
<dbReference type="InterPro" id="IPR024072">
    <property type="entry name" value="DHFR-like_dom_sf"/>
</dbReference>
<dbReference type="GO" id="GO:0008703">
    <property type="term" value="F:5-amino-6-(5-phosphoribosylamino)uracil reductase activity"/>
    <property type="evidence" value="ECO:0007669"/>
    <property type="project" value="InterPro"/>
</dbReference>
<evidence type="ECO:0000313" key="2">
    <source>
        <dbReference type="EMBL" id="RWY55738.1"/>
    </source>
</evidence>
<keyword evidence="3" id="KW-1185">Reference proteome</keyword>
<feature type="domain" description="Bacterial bifunctional deaminase-reductase C-terminal" evidence="1">
    <location>
        <begin position="3"/>
        <end position="178"/>
    </location>
</feature>
<comment type="caution">
    <text evidence="2">The sequence shown here is derived from an EMBL/GenBank/DDBJ whole genome shotgun (WGS) entry which is preliminary data.</text>
</comment>
<evidence type="ECO:0000313" key="3">
    <source>
        <dbReference type="Proteomes" id="UP000286701"/>
    </source>
</evidence>
<proteinExistence type="predicted"/>
<dbReference type="AlphaFoldDB" id="A0A444MT05"/>
<dbReference type="InterPro" id="IPR050765">
    <property type="entry name" value="Riboflavin_Biosynth_HTPR"/>
</dbReference>
<dbReference type="SUPFAM" id="SSF53597">
    <property type="entry name" value="Dihydrofolate reductase-like"/>
    <property type="match status" value="1"/>
</dbReference>